<dbReference type="RefSeq" id="WP_051625078.1">
    <property type="nucleotide sequence ID" value="NZ_ARYL01000043.1"/>
</dbReference>
<keyword evidence="1" id="KW-0472">Membrane</keyword>
<evidence type="ECO:0000256" key="2">
    <source>
        <dbReference type="SAM" id="SignalP"/>
    </source>
</evidence>
<accession>A0A059G396</accession>
<protein>
    <recommendedName>
        <fullName evidence="5">Membrane transporter protein</fullName>
    </recommendedName>
</protein>
<sequence length="78" mass="8051">MGRARQIAAACSLLILANSLSGLAGPVMKRHGTALLSVAVPYWPLPLAGLIGGQAGSWLAGHALKPMVIKRLNAILIL</sequence>
<dbReference type="Proteomes" id="UP000024942">
    <property type="component" value="Unassembled WGS sequence"/>
</dbReference>
<comment type="caution">
    <text evidence="3">The sequence shown here is derived from an EMBL/GenBank/DDBJ whole genome shotgun (WGS) entry which is preliminary data.</text>
</comment>
<name>A0A059G396_9PROT</name>
<evidence type="ECO:0000256" key="1">
    <source>
        <dbReference type="SAM" id="Phobius"/>
    </source>
</evidence>
<feature type="signal peptide" evidence="2">
    <location>
        <begin position="1"/>
        <end position="24"/>
    </location>
</feature>
<dbReference type="eggNOG" id="COG0730">
    <property type="taxonomic scope" value="Bacteria"/>
</dbReference>
<keyword evidence="2" id="KW-0732">Signal</keyword>
<proteinExistence type="predicted"/>
<dbReference type="EMBL" id="ARYL01000043">
    <property type="protein sequence ID" value="KDA00923.1"/>
    <property type="molecule type" value="Genomic_DNA"/>
</dbReference>
<keyword evidence="1" id="KW-1133">Transmembrane helix</keyword>
<evidence type="ECO:0000313" key="4">
    <source>
        <dbReference type="Proteomes" id="UP000024942"/>
    </source>
</evidence>
<evidence type="ECO:0000313" key="3">
    <source>
        <dbReference type="EMBL" id="KDA00923.1"/>
    </source>
</evidence>
<keyword evidence="1" id="KW-0812">Transmembrane</keyword>
<feature type="chain" id="PRO_5001573576" description="Membrane transporter protein" evidence="2">
    <location>
        <begin position="25"/>
        <end position="78"/>
    </location>
</feature>
<keyword evidence="4" id="KW-1185">Reference proteome</keyword>
<dbReference type="AlphaFoldDB" id="A0A059G396"/>
<evidence type="ECO:0008006" key="5">
    <source>
        <dbReference type="Google" id="ProtNLM"/>
    </source>
</evidence>
<feature type="transmembrane region" description="Helical" evidence="1">
    <location>
        <begin position="40"/>
        <end position="61"/>
    </location>
</feature>
<reference evidence="3 4" key="1">
    <citation type="journal article" date="2014" name="Antonie Van Leeuwenhoek">
        <title>Hyphomonas beringensis sp. nov. and Hyphomonas chukchiensis sp. nov., isolated from surface seawater of the Bering Sea and Chukchi Sea.</title>
        <authorList>
            <person name="Li C."/>
            <person name="Lai Q."/>
            <person name="Li G."/>
            <person name="Dong C."/>
            <person name="Wang J."/>
            <person name="Liao Y."/>
            <person name="Shao Z."/>
        </authorList>
    </citation>
    <scope>NUCLEOTIDE SEQUENCE [LARGE SCALE GENOMIC DNA]</scope>
    <source>
        <strain evidence="3 4">SCH89</strain>
    </source>
</reference>
<gene>
    <name evidence="3" type="ORF">HOC_18139</name>
</gene>
<organism evidence="3 4">
    <name type="scientific">Hyphomonas oceanitis SCH89</name>
    <dbReference type="NCBI Taxonomy" id="1280953"/>
    <lineage>
        <taxon>Bacteria</taxon>
        <taxon>Pseudomonadati</taxon>
        <taxon>Pseudomonadota</taxon>
        <taxon>Alphaproteobacteria</taxon>
        <taxon>Hyphomonadales</taxon>
        <taxon>Hyphomonadaceae</taxon>
        <taxon>Hyphomonas</taxon>
    </lineage>
</organism>
<dbReference type="OrthoDB" id="560496at2"/>
<dbReference type="PATRIC" id="fig|1280953.3.peg.3628"/>